<dbReference type="Proteomes" id="UP001209229">
    <property type="component" value="Unassembled WGS sequence"/>
</dbReference>
<gene>
    <name evidence="2" type="ORF">OM075_05450</name>
</gene>
<dbReference type="AlphaFoldDB" id="A0AAE3M2R7"/>
<dbReference type="PROSITE" id="PS51257">
    <property type="entry name" value="PROKAR_LIPOPROTEIN"/>
    <property type="match status" value="1"/>
</dbReference>
<protein>
    <submittedName>
        <fullName evidence="2">LPP20 family lipoprotein</fullName>
    </submittedName>
</protein>
<name>A0AAE3M2R7_9BACT</name>
<dbReference type="Gene3D" id="3.10.28.20">
    <property type="entry name" value="Acetamidase/Formamidase-like domains"/>
    <property type="match status" value="1"/>
</dbReference>
<organism evidence="2 3">
    <name type="scientific">Plebeiibacterium sediminum</name>
    <dbReference type="NCBI Taxonomy" id="2992112"/>
    <lineage>
        <taxon>Bacteria</taxon>
        <taxon>Pseudomonadati</taxon>
        <taxon>Bacteroidota</taxon>
        <taxon>Bacteroidia</taxon>
        <taxon>Marinilabiliales</taxon>
        <taxon>Marinilabiliaceae</taxon>
        <taxon>Plebeiibacterium</taxon>
    </lineage>
</organism>
<dbReference type="RefSeq" id="WP_301189472.1">
    <property type="nucleotide sequence ID" value="NZ_JAPDPJ010000007.1"/>
</dbReference>
<keyword evidence="3" id="KW-1185">Reference proteome</keyword>
<proteinExistence type="predicted"/>
<keyword evidence="1" id="KW-0732">Signal</keyword>
<feature type="chain" id="PRO_5041924382" evidence="1">
    <location>
        <begin position="24"/>
        <end position="322"/>
    </location>
</feature>
<comment type="caution">
    <text evidence="2">The sequence shown here is derived from an EMBL/GenBank/DDBJ whole genome shotgun (WGS) entry which is preliminary data.</text>
</comment>
<keyword evidence="2" id="KW-0449">Lipoprotein</keyword>
<evidence type="ECO:0000256" key="1">
    <source>
        <dbReference type="SAM" id="SignalP"/>
    </source>
</evidence>
<accession>A0AAE3M2R7</accession>
<sequence>MKYSLIIVVCLFFVACSSTKKQAELLEQSKPSWVKVRPIDKDYYYGIGIVPKVGSPMLYEDKAKERALADISGQINSTVKSEAVLYQVEDKNGVRDYLQNRIRSVSEGYLEGYEYVDKWEDLSNTYVYYKLSKQKYRALKAKRKAEALEVGKEKYLAAKELKQEGQIVPSIEHFATCIDVLSGYMNELTVVEINGKQVDLVSESSIEITQIIEKVNIVSLANNSISTGDKKNGFLVSYEGVNPVVNMPVKLEYTGGYLVNDRLKSSDEGVVMMPELGGDNNSSTNKLSVKIDLVYLGRQVTRNLYVRKIIENQKAAEISIDV</sequence>
<dbReference type="EMBL" id="JAPDPJ010000007">
    <property type="protein sequence ID" value="MCW3785901.1"/>
    <property type="molecule type" value="Genomic_DNA"/>
</dbReference>
<feature type="signal peptide" evidence="1">
    <location>
        <begin position="1"/>
        <end position="23"/>
    </location>
</feature>
<reference evidence="2" key="1">
    <citation type="submission" date="2022-10" db="EMBL/GenBank/DDBJ databases">
        <authorList>
            <person name="Yu W.X."/>
        </authorList>
    </citation>
    <scope>NUCLEOTIDE SEQUENCE</scope>
    <source>
        <strain evidence="2">AAT</strain>
    </source>
</reference>
<evidence type="ECO:0000313" key="2">
    <source>
        <dbReference type="EMBL" id="MCW3785901.1"/>
    </source>
</evidence>
<evidence type="ECO:0000313" key="3">
    <source>
        <dbReference type="Proteomes" id="UP001209229"/>
    </source>
</evidence>